<feature type="region of interest" description="Disordered" evidence="1">
    <location>
        <begin position="1"/>
        <end position="21"/>
    </location>
</feature>
<keyword evidence="3" id="KW-1185">Reference proteome</keyword>
<evidence type="ECO:0000256" key="1">
    <source>
        <dbReference type="SAM" id="MobiDB-lite"/>
    </source>
</evidence>
<dbReference type="EMBL" id="JYDI01000174">
    <property type="protein sequence ID" value="KRY49504.1"/>
    <property type="molecule type" value="Genomic_DNA"/>
</dbReference>
<dbReference type="Proteomes" id="UP000054653">
    <property type="component" value="Unassembled WGS sequence"/>
</dbReference>
<accession>A0A0V1CJQ1</accession>
<protein>
    <submittedName>
        <fullName evidence="2">Uncharacterized protein</fullName>
    </submittedName>
</protein>
<reference evidence="2 3" key="1">
    <citation type="submission" date="2015-01" db="EMBL/GenBank/DDBJ databases">
        <title>Evolution of Trichinella species and genotypes.</title>
        <authorList>
            <person name="Korhonen P.K."/>
            <person name="Edoardo P."/>
            <person name="Giuseppe L.R."/>
            <person name="Gasser R.B."/>
        </authorList>
    </citation>
    <scope>NUCLEOTIDE SEQUENCE [LARGE SCALE GENOMIC DNA]</scope>
    <source>
        <strain evidence="2">ISS120</strain>
    </source>
</reference>
<sequence>MFELKMKEKCQHNGRQLKTRGRKREKISARCFWTNFHPLVYAHATAALLPGRKRAGVLEFRLLSQRLTRPTSKTGFERTGP</sequence>
<dbReference type="AlphaFoldDB" id="A0A0V1CJQ1"/>
<proteinExistence type="predicted"/>
<name>A0A0V1CJQ1_TRIBR</name>
<gene>
    <name evidence="2" type="ORF">T03_7533</name>
</gene>
<evidence type="ECO:0000313" key="3">
    <source>
        <dbReference type="Proteomes" id="UP000054653"/>
    </source>
</evidence>
<feature type="compositionally biased region" description="Basic and acidic residues" evidence="1">
    <location>
        <begin position="1"/>
        <end position="11"/>
    </location>
</feature>
<organism evidence="2 3">
    <name type="scientific">Trichinella britovi</name>
    <name type="common">Parasitic roundworm</name>
    <dbReference type="NCBI Taxonomy" id="45882"/>
    <lineage>
        <taxon>Eukaryota</taxon>
        <taxon>Metazoa</taxon>
        <taxon>Ecdysozoa</taxon>
        <taxon>Nematoda</taxon>
        <taxon>Enoplea</taxon>
        <taxon>Dorylaimia</taxon>
        <taxon>Trichinellida</taxon>
        <taxon>Trichinellidae</taxon>
        <taxon>Trichinella</taxon>
    </lineage>
</organism>
<evidence type="ECO:0000313" key="2">
    <source>
        <dbReference type="EMBL" id="KRY49504.1"/>
    </source>
</evidence>
<comment type="caution">
    <text evidence="2">The sequence shown here is derived from an EMBL/GenBank/DDBJ whole genome shotgun (WGS) entry which is preliminary data.</text>
</comment>
<dbReference type="OrthoDB" id="10285292at2759"/>